<reference evidence="1 2" key="1">
    <citation type="journal article" date="2021" name="BMC Genomics">
        <title>Telomere-to-telomere genome assembly of asparaginase-producing Trichoderma simmonsii.</title>
        <authorList>
            <person name="Chung D."/>
            <person name="Kwon Y.M."/>
            <person name="Yang Y."/>
        </authorList>
    </citation>
    <scope>NUCLEOTIDE SEQUENCE [LARGE SCALE GENOMIC DNA]</scope>
    <source>
        <strain evidence="1 2">GH-Sj1</strain>
    </source>
</reference>
<name>A0A8G0LKK2_9HYPO</name>
<protein>
    <submittedName>
        <fullName evidence="1">Uncharacterized protein</fullName>
    </submittedName>
</protein>
<accession>A0A8G0LKK2</accession>
<dbReference type="Proteomes" id="UP000826661">
    <property type="component" value="Chromosome VI"/>
</dbReference>
<sequence>MHQTCFIHFSVRPWMDPWRDFVNQSATNRGKHRSWSPPKGFPRIPRVGGRLIMNLAALGPPIDGEVTEGRPGMLGLGMESEEKLTLLWVSGLASESIRDEQMDVDGRLVIQGHLSVLF</sequence>
<evidence type="ECO:0000313" key="2">
    <source>
        <dbReference type="Proteomes" id="UP000826661"/>
    </source>
</evidence>
<proteinExistence type="predicted"/>
<evidence type="ECO:0000313" key="1">
    <source>
        <dbReference type="EMBL" id="QYT04018.1"/>
    </source>
</evidence>
<dbReference type="EMBL" id="CP075869">
    <property type="protein sequence ID" value="QYT04018.1"/>
    <property type="molecule type" value="Genomic_DNA"/>
</dbReference>
<dbReference type="AlphaFoldDB" id="A0A8G0LKK2"/>
<gene>
    <name evidence="1" type="ORF">H0G86_010955</name>
</gene>
<organism evidence="1 2">
    <name type="scientific">Trichoderma simmonsii</name>
    <dbReference type="NCBI Taxonomy" id="1491479"/>
    <lineage>
        <taxon>Eukaryota</taxon>
        <taxon>Fungi</taxon>
        <taxon>Dikarya</taxon>
        <taxon>Ascomycota</taxon>
        <taxon>Pezizomycotina</taxon>
        <taxon>Sordariomycetes</taxon>
        <taxon>Hypocreomycetidae</taxon>
        <taxon>Hypocreales</taxon>
        <taxon>Hypocreaceae</taxon>
        <taxon>Trichoderma</taxon>
    </lineage>
</organism>
<keyword evidence="2" id="KW-1185">Reference proteome</keyword>